<keyword evidence="2" id="KW-1185">Reference proteome</keyword>
<evidence type="ECO:0000313" key="1">
    <source>
        <dbReference type="EMBL" id="APH06224.1"/>
    </source>
</evidence>
<dbReference type="Proteomes" id="UP000181936">
    <property type="component" value="Chromosome"/>
</dbReference>
<proteinExistence type="predicted"/>
<name>A0A1L3MV69_9BACI</name>
<reference evidence="1 2" key="1">
    <citation type="journal article" date="2016" name="Sci. Rep.">
        <title>Complete genome sequence and transcriptomic analysis of a novel marine strain Bacillus weihaiensis reveals the mechanism of brown algae degradation.</title>
        <authorList>
            <person name="Zhu Y."/>
            <person name="Chen P."/>
            <person name="Bao Y."/>
            <person name="Men Y."/>
            <person name="Zeng Y."/>
            <person name="Yang J."/>
            <person name="Sun J."/>
            <person name="Sun Y."/>
        </authorList>
    </citation>
    <scope>NUCLEOTIDE SEQUENCE [LARGE SCALE GENOMIC DNA]</scope>
    <source>
        <strain evidence="1 2">Alg07</strain>
    </source>
</reference>
<dbReference type="AlphaFoldDB" id="A0A1L3MV69"/>
<dbReference type="STRING" id="1547283.A9C19_16555"/>
<dbReference type="EMBL" id="CP016020">
    <property type="protein sequence ID" value="APH06224.1"/>
    <property type="molecule type" value="Genomic_DNA"/>
</dbReference>
<accession>A0A1L3MV69</accession>
<dbReference type="KEGG" id="bwh:A9C19_16555"/>
<evidence type="ECO:0000313" key="2">
    <source>
        <dbReference type="Proteomes" id="UP000181936"/>
    </source>
</evidence>
<gene>
    <name evidence="1" type="ORF">A9C19_16555</name>
</gene>
<evidence type="ECO:0008006" key="3">
    <source>
        <dbReference type="Google" id="ProtNLM"/>
    </source>
</evidence>
<dbReference type="RefSeq" id="WP_072581023.1">
    <property type="nucleotide sequence ID" value="NZ_CP016020.1"/>
</dbReference>
<organism evidence="1 2">
    <name type="scientific">Bacillus weihaiensis</name>
    <dbReference type="NCBI Taxonomy" id="1547283"/>
    <lineage>
        <taxon>Bacteria</taxon>
        <taxon>Bacillati</taxon>
        <taxon>Bacillota</taxon>
        <taxon>Bacilli</taxon>
        <taxon>Bacillales</taxon>
        <taxon>Bacillaceae</taxon>
        <taxon>Bacillus</taxon>
    </lineage>
</organism>
<protein>
    <recommendedName>
        <fullName evidence="3">Mrr-like domain-containing protein</fullName>
    </recommendedName>
</protein>
<sequence length="186" mass="21663">MPNVNKVKYDKVLAKQVEESINDYLVEKGYMHSVGKGKGFCEWVLYNIFELTENEVIEAVEISGKFDNGIDAVFEVNGELHILQSKYLTSHNIDSVYRFLEDCKRICKEEPITERDIVKELCFKVRKAFKENETIKCFYVTNAEMGKWEFDTLSSAKKNIGTEYSNLISYQYDFFEIIEAIELKKG</sequence>